<keyword evidence="14" id="KW-1185">Reference proteome</keyword>
<dbReference type="SUPFAM" id="SSF52317">
    <property type="entry name" value="Class I glutamine amidotransferase-like"/>
    <property type="match status" value="1"/>
</dbReference>
<dbReference type="Pfam" id="PF00958">
    <property type="entry name" value="GMP_synt_C"/>
    <property type="match status" value="1"/>
</dbReference>
<dbReference type="GO" id="GO:0003921">
    <property type="term" value="F:GMP synthase activity"/>
    <property type="evidence" value="ECO:0007669"/>
    <property type="project" value="InterPro"/>
</dbReference>
<name>A0A518J0J9_9BACT</name>
<evidence type="ECO:0000256" key="5">
    <source>
        <dbReference type="ARBA" id="ARBA00022749"/>
    </source>
</evidence>
<dbReference type="HAMAP" id="MF_00344">
    <property type="entry name" value="GMP_synthase"/>
    <property type="match status" value="1"/>
</dbReference>
<reference evidence="13 14" key="1">
    <citation type="submission" date="2019-02" db="EMBL/GenBank/DDBJ databases">
        <title>Deep-cultivation of Planctomycetes and their phenomic and genomic characterization uncovers novel biology.</title>
        <authorList>
            <person name="Wiegand S."/>
            <person name="Jogler M."/>
            <person name="Boedeker C."/>
            <person name="Pinto D."/>
            <person name="Vollmers J."/>
            <person name="Rivas-Marin E."/>
            <person name="Kohn T."/>
            <person name="Peeters S.H."/>
            <person name="Heuer A."/>
            <person name="Rast P."/>
            <person name="Oberbeckmann S."/>
            <person name="Bunk B."/>
            <person name="Jeske O."/>
            <person name="Meyerdierks A."/>
            <person name="Storesund J.E."/>
            <person name="Kallscheuer N."/>
            <person name="Luecker S."/>
            <person name="Lage O.M."/>
            <person name="Pohl T."/>
            <person name="Merkel B.J."/>
            <person name="Hornburger P."/>
            <person name="Mueller R.-W."/>
            <person name="Bruemmer F."/>
            <person name="Labrenz M."/>
            <person name="Spormann A.M."/>
            <person name="Op den Camp H."/>
            <person name="Overmann J."/>
            <person name="Amann R."/>
            <person name="Jetten M.S.M."/>
            <person name="Mascher T."/>
            <person name="Medema M.H."/>
            <person name="Devos D.P."/>
            <person name="Kaster A.-K."/>
            <person name="Ovreas L."/>
            <person name="Rohde M."/>
            <person name="Galperin M.Y."/>
            <person name="Jogler C."/>
        </authorList>
    </citation>
    <scope>NUCLEOTIDE SEQUENCE [LARGE SCALE GENOMIC DNA]</scope>
    <source>
        <strain evidence="13 14">Mal33</strain>
    </source>
</reference>
<sequence length="546" mass="59853">MQAAIGSQRCVRRASEPVDMSTPASDVITDSSALMDERVLVLDFGSQYAQLIARRVREQNVYCQIVRHDISAERIAEYAPRGIILSGGPSSVYEDGAPRCDPKLFELGIPVLGICYGMQLACDALGGSVQHTPSREYGRAHCEVTDAADLFDGLPTNMQVWMSHGDQVSSVGEMFHAQARTETCPFAAVKHASLPVYGLQFHPEVTHTPEGKQLLRNFVLRVCGCTGKWQLSDFAEETIGQIREIVGDRRVICGLSGGVDSSVVAALLYKAIGPQLACILVDNGLLRKAEQADVVKAFTEHFKADLHVVDAGPQFMEALEGISEPQEKRRRIGHQFIEAFKSEATKIESAHFLAQGTLYPDVIESGAAQDGPAATIKLHHNVGGLPEELGFELIEPLRDLFKDEVRRLGIELGLPEDLVWRHPFPGPGLAVRCLGEITEEKLAVLREADAIVVEEVKAAGLYRQTSQTFAVLLPVQSVGVMGDARTYDNCVAVRSVDTDDFMTADWSRLPYDLLAKISTRIINEVKGVNRVCYDISSKPPATIEWE</sequence>
<dbReference type="InterPro" id="IPR029062">
    <property type="entry name" value="Class_I_gatase-like"/>
</dbReference>
<keyword evidence="5 9" id="KW-0332">GMP biosynthesis</keyword>
<evidence type="ECO:0000256" key="9">
    <source>
        <dbReference type="HAMAP-Rule" id="MF_00344"/>
    </source>
</evidence>
<comment type="pathway">
    <text evidence="2 9">Purine metabolism; GMP biosynthesis; GMP from XMP (L-Gln route): step 1/1.</text>
</comment>
<evidence type="ECO:0000256" key="1">
    <source>
        <dbReference type="ARBA" id="ARBA00002332"/>
    </source>
</evidence>
<dbReference type="FunFam" id="3.40.50.880:FF:000001">
    <property type="entry name" value="GMP synthase [glutamine-hydrolyzing]"/>
    <property type="match status" value="1"/>
</dbReference>
<dbReference type="PRINTS" id="PR00096">
    <property type="entry name" value="GATASE"/>
</dbReference>
<comment type="catalytic activity">
    <reaction evidence="9">
        <text>XMP + L-glutamine + ATP + H2O = GMP + L-glutamate + AMP + diphosphate + 2 H(+)</text>
        <dbReference type="Rhea" id="RHEA:11680"/>
        <dbReference type="ChEBI" id="CHEBI:15377"/>
        <dbReference type="ChEBI" id="CHEBI:15378"/>
        <dbReference type="ChEBI" id="CHEBI:29985"/>
        <dbReference type="ChEBI" id="CHEBI:30616"/>
        <dbReference type="ChEBI" id="CHEBI:33019"/>
        <dbReference type="ChEBI" id="CHEBI:57464"/>
        <dbReference type="ChEBI" id="CHEBI:58115"/>
        <dbReference type="ChEBI" id="CHEBI:58359"/>
        <dbReference type="ChEBI" id="CHEBI:456215"/>
        <dbReference type="EC" id="6.3.5.2"/>
    </reaction>
</comment>
<evidence type="ECO:0000313" key="14">
    <source>
        <dbReference type="Proteomes" id="UP000316770"/>
    </source>
</evidence>
<feature type="active site" evidence="9">
    <location>
        <position position="204"/>
    </location>
</feature>
<dbReference type="InterPro" id="IPR017926">
    <property type="entry name" value="GATASE"/>
</dbReference>
<dbReference type="NCBIfam" id="NF000848">
    <property type="entry name" value="PRK00074.1"/>
    <property type="match status" value="1"/>
</dbReference>
<dbReference type="EMBL" id="CP036318">
    <property type="protein sequence ID" value="QDV58825.1"/>
    <property type="molecule type" value="Genomic_DNA"/>
</dbReference>
<dbReference type="GO" id="GO:0005524">
    <property type="term" value="F:ATP binding"/>
    <property type="evidence" value="ECO:0007669"/>
    <property type="project" value="UniProtKB-UniRule"/>
</dbReference>
<dbReference type="PRINTS" id="PR00099">
    <property type="entry name" value="CPSGATASE"/>
</dbReference>
<dbReference type="FunFam" id="3.30.300.10:FF:000002">
    <property type="entry name" value="GMP synthase [glutamine-hydrolyzing]"/>
    <property type="match status" value="1"/>
</dbReference>
<evidence type="ECO:0000313" key="13">
    <source>
        <dbReference type="EMBL" id="QDV58825.1"/>
    </source>
</evidence>
<dbReference type="PRINTS" id="PR00097">
    <property type="entry name" value="ANTSNTHASEII"/>
</dbReference>
<dbReference type="InterPro" id="IPR025777">
    <property type="entry name" value="GMPS_ATP_PPase_dom"/>
</dbReference>
<dbReference type="Gene3D" id="3.30.300.10">
    <property type="match status" value="1"/>
</dbReference>
<organism evidence="13 14">
    <name type="scientific">Rosistilla oblonga</name>
    <dbReference type="NCBI Taxonomy" id="2527990"/>
    <lineage>
        <taxon>Bacteria</taxon>
        <taxon>Pseudomonadati</taxon>
        <taxon>Planctomycetota</taxon>
        <taxon>Planctomycetia</taxon>
        <taxon>Pirellulales</taxon>
        <taxon>Pirellulaceae</taxon>
        <taxon>Rosistilla</taxon>
    </lineage>
</organism>
<accession>A0A518J0J9</accession>
<dbReference type="InterPro" id="IPR001674">
    <property type="entry name" value="GMP_synth_C"/>
</dbReference>
<dbReference type="Gene3D" id="3.40.50.880">
    <property type="match status" value="1"/>
</dbReference>
<feature type="region of interest" description="Disordered" evidence="11">
    <location>
        <begin position="1"/>
        <end position="23"/>
    </location>
</feature>
<dbReference type="Pfam" id="PF02540">
    <property type="entry name" value="NAD_synthase"/>
    <property type="match status" value="1"/>
</dbReference>
<dbReference type="UniPathway" id="UPA00189">
    <property type="reaction ID" value="UER00296"/>
</dbReference>
<dbReference type="SUPFAM" id="SSF54810">
    <property type="entry name" value="GMP synthetase C-terminal dimerisation domain"/>
    <property type="match status" value="1"/>
</dbReference>
<evidence type="ECO:0000256" key="10">
    <source>
        <dbReference type="PROSITE-ProRule" id="PRU00886"/>
    </source>
</evidence>
<evidence type="ECO:0000256" key="8">
    <source>
        <dbReference type="ARBA" id="ARBA00022962"/>
    </source>
</evidence>
<dbReference type="SUPFAM" id="SSF52402">
    <property type="entry name" value="Adenine nucleotide alpha hydrolases-like"/>
    <property type="match status" value="1"/>
</dbReference>
<dbReference type="CDD" id="cd01742">
    <property type="entry name" value="GATase1_GMP_Synthase"/>
    <property type="match status" value="1"/>
</dbReference>
<dbReference type="Gene3D" id="3.40.50.620">
    <property type="entry name" value="HUPs"/>
    <property type="match status" value="1"/>
</dbReference>
<comment type="subunit">
    <text evidence="9">Homodimer.</text>
</comment>
<feature type="active site" description="Nucleophile" evidence="9">
    <location>
        <position position="115"/>
    </location>
</feature>
<evidence type="ECO:0000256" key="2">
    <source>
        <dbReference type="ARBA" id="ARBA00005153"/>
    </source>
</evidence>
<dbReference type="NCBIfam" id="TIGR00888">
    <property type="entry name" value="guaA_Nterm"/>
    <property type="match status" value="1"/>
</dbReference>
<keyword evidence="6 9" id="KW-0658">Purine biosynthesis</keyword>
<keyword evidence="8 9" id="KW-0315">Glutamine amidotransferase</keyword>
<evidence type="ECO:0000256" key="11">
    <source>
        <dbReference type="SAM" id="MobiDB-lite"/>
    </source>
</evidence>
<keyword evidence="4 9" id="KW-0547">Nucleotide-binding</keyword>
<dbReference type="InterPro" id="IPR004739">
    <property type="entry name" value="GMP_synth_GATase"/>
</dbReference>
<keyword evidence="7 9" id="KW-0067">ATP-binding</keyword>
<proteinExistence type="inferred from homology"/>
<dbReference type="PANTHER" id="PTHR11922">
    <property type="entry name" value="GMP SYNTHASE-RELATED"/>
    <property type="match status" value="1"/>
</dbReference>
<gene>
    <name evidence="9 13" type="primary">guaA</name>
    <name evidence="13" type="ORF">Mal33_48500</name>
</gene>
<feature type="binding site" evidence="10">
    <location>
        <begin position="256"/>
        <end position="262"/>
    </location>
    <ligand>
        <name>ATP</name>
        <dbReference type="ChEBI" id="CHEBI:30616"/>
    </ligand>
</feature>
<dbReference type="GO" id="GO:0005829">
    <property type="term" value="C:cytosol"/>
    <property type="evidence" value="ECO:0007669"/>
    <property type="project" value="TreeGrafter"/>
</dbReference>
<comment type="function">
    <text evidence="1 9">Catalyzes the synthesis of GMP from XMP.</text>
</comment>
<dbReference type="EC" id="6.3.5.2" evidence="9"/>
<dbReference type="PANTHER" id="PTHR11922:SF2">
    <property type="entry name" value="GMP SYNTHASE [GLUTAMINE-HYDROLYZING]"/>
    <property type="match status" value="1"/>
</dbReference>
<dbReference type="PROSITE" id="PS51553">
    <property type="entry name" value="GMPS_ATP_PPASE"/>
    <property type="match status" value="1"/>
</dbReference>
<dbReference type="Proteomes" id="UP000316770">
    <property type="component" value="Chromosome"/>
</dbReference>
<dbReference type="FunFam" id="3.40.50.620:FF:000001">
    <property type="entry name" value="GMP synthase [glutamine-hydrolyzing]"/>
    <property type="match status" value="1"/>
</dbReference>
<dbReference type="AlphaFoldDB" id="A0A518J0J9"/>
<evidence type="ECO:0000256" key="7">
    <source>
        <dbReference type="ARBA" id="ARBA00022840"/>
    </source>
</evidence>
<dbReference type="NCBIfam" id="TIGR00884">
    <property type="entry name" value="guaA_Cterm"/>
    <property type="match status" value="1"/>
</dbReference>
<keyword evidence="3 9" id="KW-0436">Ligase</keyword>
<dbReference type="CDD" id="cd01997">
    <property type="entry name" value="GMP_synthase_C"/>
    <property type="match status" value="1"/>
</dbReference>
<dbReference type="Pfam" id="PF00117">
    <property type="entry name" value="GATase"/>
    <property type="match status" value="1"/>
</dbReference>
<feature type="domain" description="GMPS ATP-PPase" evidence="12">
    <location>
        <begin position="229"/>
        <end position="421"/>
    </location>
</feature>
<protein>
    <recommendedName>
        <fullName evidence="9">GMP synthase [glutamine-hydrolyzing]</fullName>
        <ecNumber evidence="9">6.3.5.2</ecNumber>
    </recommendedName>
    <alternativeName>
        <fullName evidence="9">GMP synthetase</fullName>
    </alternativeName>
    <alternativeName>
        <fullName evidence="9">Glutamine amidotransferase</fullName>
    </alternativeName>
</protein>
<dbReference type="InterPro" id="IPR014729">
    <property type="entry name" value="Rossmann-like_a/b/a_fold"/>
</dbReference>
<evidence type="ECO:0000259" key="12">
    <source>
        <dbReference type="PROSITE" id="PS51553"/>
    </source>
</evidence>
<dbReference type="InterPro" id="IPR022955">
    <property type="entry name" value="GMP_synthase"/>
</dbReference>
<dbReference type="PROSITE" id="PS51273">
    <property type="entry name" value="GATASE_TYPE_1"/>
    <property type="match status" value="1"/>
</dbReference>
<evidence type="ECO:0000256" key="4">
    <source>
        <dbReference type="ARBA" id="ARBA00022741"/>
    </source>
</evidence>
<evidence type="ECO:0000256" key="3">
    <source>
        <dbReference type="ARBA" id="ARBA00022598"/>
    </source>
</evidence>
<dbReference type="InterPro" id="IPR022310">
    <property type="entry name" value="NAD/GMP_synthase"/>
</dbReference>
<evidence type="ECO:0000256" key="6">
    <source>
        <dbReference type="ARBA" id="ARBA00022755"/>
    </source>
</evidence>
<feature type="active site" evidence="9">
    <location>
        <position position="202"/>
    </location>
</feature>